<evidence type="ECO:0000313" key="4">
    <source>
        <dbReference type="Proteomes" id="UP000593892"/>
    </source>
</evidence>
<feature type="domain" description="Mandelate racemase/muconate lactonizing enzyme C-terminal" evidence="2">
    <location>
        <begin position="132"/>
        <end position="237"/>
    </location>
</feature>
<dbReference type="InterPro" id="IPR013341">
    <property type="entry name" value="Mandelate_racemase_N_dom"/>
</dbReference>
<dbReference type="InterPro" id="IPR029017">
    <property type="entry name" value="Enolase-like_N"/>
</dbReference>
<keyword evidence="4" id="KW-1185">Reference proteome</keyword>
<accession>A0A7S7NSS3</accession>
<dbReference type="Gene3D" id="3.20.20.120">
    <property type="entry name" value="Enolase-like C-terminal domain"/>
    <property type="match status" value="1"/>
</dbReference>
<reference evidence="3 4" key="1">
    <citation type="submission" date="2020-10" db="EMBL/GenBank/DDBJ databases">
        <title>Complete genome sequence of Paludibaculum fermentans P105T, a facultatively anaerobic acidobacterium capable of dissimilatory Fe(III) reduction.</title>
        <authorList>
            <person name="Dedysh S.N."/>
            <person name="Beletsky A.V."/>
            <person name="Kulichevskaya I.S."/>
            <person name="Mardanov A.V."/>
            <person name="Ravin N.V."/>
        </authorList>
    </citation>
    <scope>NUCLEOTIDE SEQUENCE [LARGE SCALE GENOMIC DNA]</scope>
    <source>
        <strain evidence="3 4">P105</strain>
    </source>
</reference>
<dbReference type="RefSeq" id="WP_194450838.1">
    <property type="nucleotide sequence ID" value="NZ_CP063849.1"/>
</dbReference>
<name>A0A7S7NSS3_PALFE</name>
<dbReference type="SFLD" id="SFLDS00001">
    <property type="entry name" value="Enolase"/>
    <property type="match status" value="1"/>
</dbReference>
<dbReference type="SUPFAM" id="SSF54826">
    <property type="entry name" value="Enolase N-terminal domain-like"/>
    <property type="match status" value="1"/>
</dbReference>
<dbReference type="SUPFAM" id="SSF51604">
    <property type="entry name" value="Enolase C-terminal domain-like"/>
    <property type="match status" value="1"/>
</dbReference>
<dbReference type="GO" id="GO:0016829">
    <property type="term" value="F:lyase activity"/>
    <property type="evidence" value="ECO:0007669"/>
    <property type="project" value="UniProtKB-KW"/>
</dbReference>
<evidence type="ECO:0000259" key="2">
    <source>
        <dbReference type="SMART" id="SM00922"/>
    </source>
</evidence>
<evidence type="ECO:0000313" key="3">
    <source>
        <dbReference type="EMBL" id="QOY89176.1"/>
    </source>
</evidence>
<dbReference type="AlphaFoldDB" id="A0A7S7NSS3"/>
<dbReference type="EMBL" id="CP063849">
    <property type="protein sequence ID" value="QOY89176.1"/>
    <property type="molecule type" value="Genomic_DNA"/>
</dbReference>
<dbReference type="PANTHER" id="PTHR48080:SF2">
    <property type="entry name" value="D-GALACTONATE DEHYDRATASE"/>
    <property type="match status" value="1"/>
</dbReference>
<dbReference type="CDD" id="cd03316">
    <property type="entry name" value="MR_like"/>
    <property type="match status" value="1"/>
</dbReference>
<gene>
    <name evidence="3" type="ORF">IRI77_04235</name>
</gene>
<dbReference type="Pfam" id="PF13378">
    <property type="entry name" value="MR_MLE_C"/>
    <property type="match status" value="1"/>
</dbReference>
<organism evidence="3 4">
    <name type="scientific">Paludibaculum fermentans</name>
    <dbReference type="NCBI Taxonomy" id="1473598"/>
    <lineage>
        <taxon>Bacteria</taxon>
        <taxon>Pseudomonadati</taxon>
        <taxon>Acidobacteriota</taxon>
        <taxon>Terriglobia</taxon>
        <taxon>Bryobacterales</taxon>
        <taxon>Bryobacteraceae</taxon>
        <taxon>Paludibaculum</taxon>
    </lineage>
</organism>
<dbReference type="SMART" id="SM00922">
    <property type="entry name" value="MR_MLE"/>
    <property type="match status" value="1"/>
</dbReference>
<evidence type="ECO:0000256" key="1">
    <source>
        <dbReference type="ARBA" id="ARBA00023239"/>
    </source>
</evidence>
<protein>
    <submittedName>
        <fullName evidence="3">Mandelate racemase/muconate lactonizing enzyme family protein</fullName>
    </submittedName>
</protein>
<dbReference type="Proteomes" id="UP000593892">
    <property type="component" value="Chromosome"/>
</dbReference>
<dbReference type="PANTHER" id="PTHR48080">
    <property type="entry name" value="D-GALACTONATE DEHYDRATASE-RELATED"/>
    <property type="match status" value="1"/>
</dbReference>
<dbReference type="Pfam" id="PF02746">
    <property type="entry name" value="MR_MLE_N"/>
    <property type="match status" value="1"/>
</dbReference>
<dbReference type="InterPro" id="IPR034593">
    <property type="entry name" value="DgoD-like"/>
</dbReference>
<dbReference type="SFLD" id="SFLDG00179">
    <property type="entry name" value="mandelate_racemase"/>
    <property type="match status" value="1"/>
</dbReference>
<dbReference type="Gene3D" id="3.30.390.10">
    <property type="entry name" value="Enolase-like, N-terminal domain"/>
    <property type="match status" value="1"/>
</dbReference>
<dbReference type="InterPro" id="IPR029065">
    <property type="entry name" value="Enolase_C-like"/>
</dbReference>
<dbReference type="InterPro" id="IPR013342">
    <property type="entry name" value="Mandelate_racemase_C"/>
</dbReference>
<keyword evidence="1" id="KW-0456">Lyase</keyword>
<dbReference type="KEGG" id="pfer:IRI77_04235"/>
<proteinExistence type="predicted"/>
<dbReference type="InterPro" id="IPR036849">
    <property type="entry name" value="Enolase-like_C_sf"/>
</dbReference>
<sequence>MKITNVRPLVMGTPWRNLTFVVVETDEGLTGLGEVRMINNTEALLGYLAEAVPRYVIGKDPFDRELIVDNMRLHDYSRAGEVAMSGISLIEMACWDIVGKALNQPVYRLMGGAVRSKIKAYANGWYTVERTPEEFAKAARRVVDRGYRAAKLDPFGAGFYELDRQERLKSIALVEAVRHEAGPDFDIFVEMHGRFNPATAIQIARDLEPFHPGWLEEPVPPENLKALKKVADAVHTPIATGERIHTRFECRELFELQCCDIVQVDLSHFGGISEARKLAAWAEAYYMLVAPHNVCGPVATAANVHLAACTPNYKILEHFNDFADAWVQGAVDHYPQVVDGYFSLPDRPGLGLSLNEDFVAAHPRENVHFNLYSEDWHKRQAKQ</sequence>